<dbReference type="SUPFAM" id="SSF47616">
    <property type="entry name" value="GST C-terminal domain-like"/>
    <property type="match status" value="1"/>
</dbReference>
<evidence type="ECO:0000259" key="4">
    <source>
        <dbReference type="PROSITE" id="PS50405"/>
    </source>
</evidence>
<feature type="active site" description="Proton donor/acceptor" evidence="1">
    <location>
        <position position="194"/>
    </location>
</feature>
<dbReference type="EMBL" id="RWHX01000001">
    <property type="protein sequence ID" value="RSK86953.1"/>
    <property type="molecule type" value="Genomic_DNA"/>
</dbReference>
<dbReference type="SFLD" id="SFLDG01206">
    <property type="entry name" value="Xi.1"/>
    <property type="match status" value="1"/>
</dbReference>
<dbReference type="Pfam" id="PF13409">
    <property type="entry name" value="GST_N_2"/>
    <property type="match status" value="1"/>
</dbReference>
<feature type="binding site" evidence="2">
    <location>
        <begin position="129"/>
        <end position="132"/>
    </location>
    <ligand>
        <name>glutathione</name>
        <dbReference type="ChEBI" id="CHEBI:57925"/>
    </ligand>
</feature>
<evidence type="ECO:0000256" key="3">
    <source>
        <dbReference type="PIRSR" id="PIRSR015753-3"/>
    </source>
</evidence>
<dbReference type="EMBL" id="CABPSX010000002">
    <property type="protein sequence ID" value="VVG70732.1"/>
    <property type="molecule type" value="Genomic_DNA"/>
</dbReference>
<proteinExistence type="predicted"/>
<dbReference type="Pfam" id="PF13410">
    <property type="entry name" value="GST_C_2"/>
    <property type="match status" value="1"/>
</dbReference>
<reference evidence="6 8" key="2">
    <citation type="submission" date="2019-08" db="EMBL/GenBank/DDBJ databases">
        <authorList>
            <person name="Peeters C."/>
        </authorList>
    </citation>
    <scope>NUCLEOTIDE SEQUENCE [LARGE SCALE GENOMIC DNA]</scope>
    <source>
        <strain evidence="6 8">LMG 18089</strain>
    </source>
</reference>
<feature type="domain" description="GST C-terminal" evidence="4">
    <location>
        <begin position="171"/>
        <end position="298"/>
    </location>
</feature>
<feature type="active site" description="Nucleophile" evidence="1">
    <location>
        <position position="63"/>
    </location>
</feature>
<dbReference type="CDD" id="cd03190">
    <property type="entry name" value="GST_C_Omega_like"/>
    <property type="match status" value="1"/>
</dbReference>
<dbReference type="PANTHER" id="PTHR32419">
    <property type="entry name" value="GLUTATHIONYL-HYDROQUINONE REDUCTASE"/>
    <property type="match status" value="1"/>
</dbReference>
<dbReference type="Proteomes" id="UP000270216">
    <property type="component" value="Unassembled WGS sequence"/>
</dbReference>
<dbReference type="OrthoDB" id="9769158at2"/>
<dbReference type="Gene3D" id="3.40.30.10">
    <property type="entry name" value="Glutaredoxin"/>
    <property type="match status" value="1"/>
</dbReference>
<dbReference type="InterPro" id="IPR047047">
    <property type="entry name" value="GST_Omega-like_C"/>
</dbReference>
<reference evidence="5 7" key="1">
    <citation type="submission" date="2018-12" db="EMBL/GenBank/DDBJ databases">
        <title>Whole genome sequence of a Pandoraea apista isolate from a patient with cystic fibrosis.</title>
        <authorList>
            <person name="Kenna D.T."/>
            <person name="Turton J.F."/>
        </authorList>
    </citation>
    <scope>NUCLEOTIDE SEQUENCE [LARGE SCALE GENOMIC DNA]</scope>
    <source>
        <strain evidence="5 7">Pa13324</strain>
    </source>
</reference>
<dbReference type="SFLD" id="SFLDS00019">
    <property type="entry name" value="Glutathione_Transferase_(cytos"/>
    <property type="match status" value="1"/>
</dbReference>
<dbReference type="SFLD" id="SFLDG01148">
    <property type="entry name" value="Xi_(cytGST)"/>
    <property type="match status" value="1"/>
</dbReference>
<feature type="site" description="Lowers pKa of active site Cys" evidence="3">
    <location>
        <position position="252"/>
    </location>
</feature>
<dbReference type="PIRSF" id="PIRSF015753">
    <property type="entry name" value="GST"/>
    <property type="match status" value="1"/>
</dbReference>
<feature type="binding site" evidence="2">
    <location>
        <position position="96"/>
    </location>
    <ligand>
        <name>glutathione</name>
        <dbReference type="ChEBI" id="CHEBI:57925"/>
    </ligand>
</feature>
<evidence type="ECO:0000313" key="5">
    <source>
        <dbReference type="EMBL" id="RSK86953.1"/>
    </source>
</evidence>
<sequence>MGLLVDGEWHTDWYDTRATGGRFERRPATFRHWVTPDGAPGPDGEGGFAAQRDRYLLYVSYACPWAHRTLIMRVLKGLQDMIPVAVVNWLMLDDGWTFHPAPGVTGDPVHGAPFLRDVYLAADKHFTGRVTVPVLWDKARATIVSNESSEILRMFNSAFDALGATPGDYYPLALRDEIDRLNARIYDTVNNGVYKAGFATTQAAYEEAVVPLFDTLDSLEARLATSRFLTGERMTEADIRLFTTLIRFDAVYVGHFKCNLRRIADYPNLSAYTRDIYQQPGIAATVNFEHIKRHYYESHRTINPTGIVPKGPLQDFDAPHGRTQRIPLQSS</sequence>
<dbReference type="InterPro" id="IPR040079">
    <property type="entry name" value="Glutathione_S-Trfase"/>
</dbReference>
<keyword evidence="7" id="KW-1185">Reference proteome</keyword>
<dbReference type="STRING" id="93218.XM39_17820"/>
<dbReference type="Gene3D" id="1.20.1050.10">
    <property type="match status" value="1"/>
</dbReference>
<dbReference type="RefSeq" id="WP_048629281.1">
    <property type="nucleotide sequence ID" value="NZ_CABPSX010000002.1"/>
</dbReference>
<dbReference type="InterPro" id="IPR004045">
    <property type="entry name" value="Glutathione_S-Trfase_N"/>
</dbReference>
<dbReference type="GeneID" id="47014432"/>
<dbReference type="InterPro" id="IPR036249">
    <property type="entry name" value="Thioredoxin-like_sf"/>
</dbReference>
<evidence type="ECO:0000313" key="8">
    <source>
        <dbReference type="Proteomes" id="UP000364291"/>
    </source>
</evidence>
<dbReference type="PROSITE" id="PS50405">
    <property type="entry name" value="GST_CTER"/>
    <property type="match status" value="1"/>
</dbReference>
<evidence type="ECO:0000256" key="1">
    <source>
        <dbReference type="PIRSR" id="PIRSR015753-1"/>
    </source>
</evidence>
<dbReference type="InterPro" id="IPR036282">
    <property type="entry name" value="Glutathione-S-Trfase_C_sf"/>
</dbReference>
<organism evidence="6 8">
    <name type="scientific">Pandoraea apista</name>
    <dbReference type="NCBI Taxonomy" id="93218"/>
    <lineage>
        <taxon>Bacteria</taxon>
        <taxon>Pseudomonadati</taxon>
        <taxon>Pseudomonadota</taxon>
        <taxon>Betaproteobacteria</taxon>
        <taxon>Burkholderiales</taxon>
        <taxon>Burkholderiaceae</taxon>
        <taxon>Pandoraea</taxon>
    </lineage>
</organism>
<gene>
    <name evidence="5" type="ORF">EJE83_00175</name>
    <name evidence="6" type="ORF">PAP18089_01696</name>
</gene>
<dbReference type="Proteomes" id="UP000364291">
    <property type="component" value="Unassembled WGS sequence"/>
</dbReference>
<dbReference type="FunFam" id="1.20.1050.10:FF:000019">
    <property type="entry name" value="Glutathione S-transferase, omega"/>
    <property type="match status" value="1"/>
</dbReference>
<accession>A0A0G4JJH6</accession>
<dbReference type="FunFam" id="3.40.30.10:FF:000058">
    <property type="entry name" value="Glutathione S-transferase, omega"/>
    <property type="match status" value="1"/>
</dbReference>
<dbReference type="InterPro" id="IPR010987">
    <property type="entry name" value="Glutathione-S-Trfase_C-like"/>
</dbReference>
<name>A0A0G4JJH6_9BURK</name>
<dbReference type="AlphaFoldDB" id="A0A0G4JJH6"/>
<evidence type="ECO:0000313" key="6">
    <source>
        <dbReference type="EMBL" id="VVG70732.1"/>
    </source>
</evidence>
<evidence type="ECO:0000313" key="7">
    <source>
        <dbReference type="Proteomes" id="UP000270216"/>
    </source>
</evidence>
<feature type="site" description="Lowers pKa of active site Cys" evidence="3">
    <location>
        <position position="295"/>
    </location>
</feature>
<dbReference type="GO" id="GO:0005737">
    <property type="term" value="C:cytoplasm"/>
    <property type="evidence" value="ECO:0007669"/>
    <property type="project" value="TreeGrafter"/>
</dbReference>
<protein>
    <submittedName>
        <fullName evidence="5">Glutathione S-transferase family protein</fullName>
    </submittedName>
    <submittedName>
        <fullName evidence="6">Glutathionyl-hydroquinone reductase YqjG</fullName>
    </submittedName>
</protein>
<dbReference type="SUPFAM" id="SSF52833">
    <property type="entry name" value="Thioredoxin-like"/>
    <property type="match status" value="1"/>
</dbReference>
<dbReference type="InterPro" id="IPR016639">
    <property type="entry name" value="GST_Omega/GSH"/>
</dbReference>
<evidence type="ECO:0000256" key="2">
    <source>
        <dbReference type="PIRSR" id="PIRSR015753-2"/>
    </source>
</evidence>
<dbReference type="GO" id="GO:0004364">
    <property type="term" value="F:glutathione transferase activity"/>
    <property type="evidence" value="ECO:0007669"/>
    <property type="project" value="InterPro"/>
</dbReference>
<dbReference type="PANTHER" id="PTHR32419:SF6">
    <property type="entry name" value="GLUTATHIONE S-TRANSFERASE OMEGA-LIKE 1-RELATED"/>
    <property type="match status" value="1"/>
</dbReference>
<feature type="binding site" evidence="2">
    <location>
        <begin position="147"/>
        <end position="148"/>
    </location>
    <ligand>
        <name>glutathione</name>
        <dbReference type="ChEBI" id="CHEBI:57925"/>
    </ligand>
</feature>